<organism evidence="2 3">
    <name type="scientific">Melanomma pulvis-pyrius CBS 109.77</name>
    <dbReference type="NCBI Taxonomy" id="1314802"/>
    <lineage>
        <taxon>Eukaryota</taxon>
        <taxon>Fungi</taxon>
        <taxon>Dikarya</taxon>
        <taxon>Ascomycota</taxon>
        <taxon>Pezizomycotina</taxon>
        <taxon>Dothideomycetes</taxon>
        <taxon>Pleosporomycetidae</taxon>
        <taxon>Pleosporales</taxon>
        <taxon>Melanommataceae</taxon>
        <taxon>Melanomma</taxon>
    </lineage>
</organism>
<feature type="region of interest" description="Disordered" evidence="1">
    <location>
        <begin position="75"/>
        <end position="96"/>
    </location>
</feature>
<sequence>MRPSLSVNSVARVVRPSRLSTSTLSQQCVLLNHPINHSQPLAINTASANPHNASSLPPHTGVYAHCVHVPQPTHWPPTSHRFGGDTPILAQPERVA</sequence>
<proteinExistence type="predicted"/>
<accession>A0A6A6XTB3</accession>
<evidence type="ECO:0000313" key="2">
    <source>
        <dbReference type="EMBL" id="KAF2798974.1"/>
    </source>
</evidence>
<name>A0A6A6XTB3_9PLEO</name>
<evidence type="ECO:0000313" key="3">
    <source>
        <dbReference type="Proteomes" id="UP000799757"/>
    </source>
</evidence>
<dbReference type="AlphaFoldDB" id="A0A6A6XTB3"/>
<protein>
    <submittedName>
        <fullName evidence="2">Uncharacterized protein</fullName>
    </submittedName>
</protein>
<dbReference type="Proteomes" id="UP000799757">
    <property type="component" value="Unassembled WGS sequence"/>
</dbReference>
<dbReference type="EMBL" id="MU001773">
    <property type="protein sequence ID" value="KAF2798974.1"/>
    <property type="molecule type" value="Genomic_DNA"/>
</dbReference>
<keyword evidence="3" id="KW-1185">Reference proteome</keyword>
<evidence type="ECO:0000256" key="1">
    <source>
        <dbReference type="SAM" id="MobiDB-lite"/>
    </source>
</evidence>
<gene>
    <name evidence="2" type="ORF">K505DRAFT_85486</name>
</gene>
<reference evidence="2" key="1">
    <citation type="journal article" date="2020" name="Stud. Mycol.">
        <title>101 Dothideomycetes genomes: a test case for predicting lifestyles and emergence of pathogens.</title>
        <authorList>
            <person name="Haridas S."/>
            <person name="Albert R."/>
            <person name="Binder M."/>
            <person name="Bloem J."/>
            <person name="Labutti K."/>
            <person name="Salamov A."/>
            <person name="Andreopoulos B."/>
            <person name="Baker S."/>
            <person name="Barry K."/>
            <person name="Bills G."/>
            <person name="Bluhm B."/>
            <person name="Cannon C."/>
            <person name="Castanera R."/>
            <person name="Culley D."/>
            <person name="Daum C."/>
            <person name="Ezra D."/>
            <person name="Gonzalez J."/>
            <person name="Henrissat B."/>
            <person name="Kuo A."/>
            <person name="Liang C."/>
            <person name="Lipzen A."/>
            <person name="Lutzoni F."/>
            <person name="Magnuson J."/>
            <person name="Mondo S."/>
            <person name="Nolan M."/>
            <person name="Ohm R."/>
            <person name="Pangilinan J."/>
            <person name="Park H.-J."/>
            <person name="Ramirez L."/>
            <person name="Alfaro M."/>
            <person name="Sun H."/>
            <person name="Tritt A."/>
            <person name="Yoshinaga Y."/>
            <person name="Zwiers L.-H."/>
            <person name="Turgeon B."/>
            <person name="Goodwin S."/>
            <person name="Spatafora J."/>
            <person name="Crous P."/>
            <person name="Grigoriev I."/>
        </authorList>
    </citation>
    <scope>NUCLEOTIDE SEQUENCE</scope>
    <source>
        <strain evidence="2">CBS 109.77</strain>
    </source>
</reference>